<name>A0ABN1KEM4_9BURK</name>
<keyword evidence="5" id="KW-1185">Reference proteome</keyword>
<dbReference type="InterPro" id="IPR036749">
    <property type="entry name" value="Expansin_CBD_sf"/>
</dbReference>
<dbReference type="EMBL" id="BAAAEW010000042">
    <property type="protein sequence ID" value="GAA0764630.1"/>
    <property type="molecule type" value="Genomic_DNA"/>
</dbReference>
<keyword evidence="1 2" id="KW-0732">Signal</keyword>
<dbReference type="InterPro" id="IPR036908">
    <property type="entry name" value="RlpA-like_sf"/>
</dbReference>
<dbReference type="PANTHER" id="PTHR31836:SF21">
    <property type="entry name" value="EXPANSIN-LIKE PROTEIN 7"/>
    <property type="match status" value="1"/>
</dbReference>
<evidence type="ECO:0000313" key="4">
    <source>
        <dbReference type="EMBL" id="GAA0764630.1"/>
    </source>
</evidence>
<dbReference type="SUPFAM" id="SSF49590">
    <property type="entry name" value="PHL pollen allergen"/>
    <property type="match status" value="1"/>
</dbReference>
<dbReference type="CDD" id="cd22272">
    <property type="entry name" value="DPBB_EXLX1-like"/>
    <property type="match status" value="1"/>
</dbReference>
<dbReference type="InterPro" id="IPR009009">
    <property type="entry name" value="RlpA-like_DPBB"/>
</dbReference>
<dbReference type="InterPro" id="IPR051477">
    <property type="entry name" value="Expansin_CellWall"/>
</dbReference>
<evidence type="ECO:0000256" key="2">
    <source>
        <dbReference type="SAM" id="SignalP"/>
    </source>
</evidence>
<dbReference type="RefSeq" id="WP_170200807.1">
    <property type="nucleotide sequence ID" value="NZ_BAAAEW010000042.1"/>
</dbReference>
<dbReference type="Pfam" id="PF03330">
    <property type="entry name" value="DPBB_1"/>
    <property type="match status" value="1"/>
</dbReference>
<dbReference type="InterPro" id="IPR049818">
    <property type="entry name" value="Expansin_EXLX1-like"/>
</dbReference>
<feature type="domain" description="RlpA-like protein double-psi beta-barrel" evidence="3">
    <location>
        <begin position="68"/>
        <end position="120"/>
    </location>
</feature>
<comment type="caution">
    <text evidence="4">The sequence shown here is derived from an EMBL/GenBank/DDBJ whole genome shotgun (WGS) entry which is preliminary data.</text>
</comment>
<dbReference type="Proteomes" id="UP001500279">
    <property type="component" value="Unassembled WGS sequence"/>
</dbReference>
<proteinExistence type="predicted"/>
<feature type="signal peptide" evidence="2">
    <location>
        <begin position="1"/>
        <end position="27"/>
    </location>
</feature>
<protein>
    <submittedName>
        <fullName evidence="4">Expansin EXLX1 family cellulose-binding protein</fullName>
    </submittedName>
</protein>
<organism evidence="4 5">
    <name type="scientific">Ideonella azotifigens</name>
    <dbReference type="NCBI Taxonomy" id="513160"/>
    <lineage>
        <taxon>Bacteria</taxon>
        <taxon>Pseudomonadati</taxon>
        <taxon>Pseudomonadota</taxon>
        <taxon>Betaproteobacteria</taxon>
        <taxon>Burkholderiales</taxon>
        <taxon>Sphaerotilaceae</taxon>
        <taxon>Ideonella</taxon>
    </lineage>
</organism>
<sequence length="227" mass="24546">MNTKTLFRASLLTGFALLGLATAPACAAKTGQATFYGYSGGGNCMLPVPGDVYTAAINGTDYQGSKACGGYVLVKNSDTGQTVKVRIDDQCPGCPAGNLDLSAEAFKQIADPAQGIINISWKYVPYDQPSMQLFIADGSSQYYTAVQVRHHRYRINKLQYRLSAQGGAWTTVARTDYNYFVKQDGMGPGPYDFRLTDVNKQVVVVPNVPLQTGVEIETGKQFPVYAP</sequence>
<gene>
    <name evidence="4" type="ORF">GCM10009107_51000</name>
</gene>
<dbReference type="Gene3D" id="2.40.40.10">
    <property type="entry name" value="RlpA-like domain"/>
    <property type="match status" value="1"/>
</dbReference>
<feature type="chain" id="PRO_5045586945" evidence="2">
    <location>
        <begin position="28"/>
        <end position="227"/>
    </location>
</feature>
<dbReference type="SUPFAM" id="SSF50685">
    <property type="entry name" value="Barwin-like endoglucanases"/>
    <property type="match status" value="1"/>
</dbReference>
<dbReference type="NCBIfam" id="NF041144">
    <property type="entry name" value="expansin_EXLX1"/>
    <property type="match status" value="1"/>
</dbReference>
<dbReference type="Gene3D" id="2.60.40.760">
    <property type="entry name" value="Expansin, cellulose-binding-like domain"/>
    <property type="match status" value="1"/>
</dbReference>
<evidence type="ECO:0000259" key="3">
    <source>
        <dbReference type="Pfam" id="PF03330"/>
    </source>
</evidence>
<evidence type="ECO:0000256" key="1">
    <source>
        <dbReference type="ARBA" id="ARBA00022729"/>
    </source>
</evidence>
<dbReference type="PANTHER" id="PTHR31836">
    <property type="match status" value="1"/>
</dbReference>
<accession>A0ABN1KEM4</accession>
<reference evidence="4 5" key="1">
    <citation type="journal article" date="2019" name="Int. J. Syst. Evol. Microbiol.">
        <title>The Global Catalogue of Microorganisms (GCM) 10K type strain sequencing project: providing services to taxonomists for standard genome sequencing and annotation.</title>
        <authorList>
            <consortium name="The Broad Institute Genomics Platform"/>
            <consortium name="The Broad Institute Genome Sequencing Center for Infectious Disease"/>
            <person name="Wu L."/>
            <person name="Ma J."/>
        </authorList>
    </citation>
    <scope>NUCLEOTIDE SEQUENCE [LARGE SCALE GENOMIC DNA]</scope>
    <source>
        <strain evidence="4 5">JCM 15503</strain>
    </source>
</reference>
<evidence type="ECO:0000313" key="5">
    <source>
        <dbReference type="Proteomes" id="UP001500279"/>
    </source>
</evidence>